<evidence type="ECO:0000256" key="6">
    <source>
        <dbReference type="ARBA" id="ARBA00022619"/>
    </source>
</evidence>
<reference evidence="12 13" key="1">
    <citation type="journal article" date="2016" name="Nat. Commun.">
        <title>Thousands of microbial genomes shed light on interconnected biogeochemical processes in an aquifer system.</title>
        <authorList>
            <person name="Anantharaman K."/>
            <person name="Brown C.T."/>
            <person name="Hug L.A."/>
            <person name="Sharon I."/>
            <person name="Castelle C.J."/>
            <person name="Probst A.J."/>
            <person name="Thomas B.C."/>
            <person name="Singh A."/>
            <person name="Wilkins M.J."/>
            <person name="Karaoz U."/>
            <person name="Brodie E.L."/>
            <person name="Williams K.H."/>
            <person name="Hubbard S.S."/>
            <person name="Banfield J.F."/>
        </authorList>
    </citation>
    <scope>NUCLEOTIDE SEQUENCE [LARGE SCALE GENOMIC DNA]</scope>
</reference>
<dbReference type="InterPro" id="IPR001783">
    <property type="entry name" value="Lumazine-bd"/>
</dbReference>
<dbReference type="PROSITE" id="PS51177">
    <property type="entry name" value="LUMAZINE_BIND"/>
    <property type="match status" value="2"/>
</dbReference>
<comment type="function">
    <text evidence="2">Catalyzes the dismutation of two molecules of 6,7-dimethyl-8-ribityllumazine, resulting in the formation of riboflavin and 5-amino-6-(D-ribitylamino)uracil.</text>
</comment>
<name>A0A1F6D8D0_9BACT</name>
<dbReference type="CDD" id="cd00402">
    <property type="entry name" value="Riboflavin_synthase_like"/>
    <property type="match status" value="1"/>
</dbReference>
<comment type="pathway">
    <text evidence="3">Cofactor biosynthesis; riboflavin biosynthesis; riboflavin from 2-hydroxy-3-oxobutyl phosphate and 5-amino-6-(D-ribitylamino)uracil: step 2/2.</text>
</comment>
<dbReference type="PANTHER" id="PTHR21098">
    <property type="entry name" value="RIBOFLAVIN SYNTHASE ALPHA CHAIN"/>
    <property type="match status" value="1"/>
</dbReference>
<protein>
    <recommendedName>
        <fullName evidence="5 9">Riboflavin synthase</fullName>
        <ecNumber evidence="4 9">2.5.1.9</ecNumber>
    </recommendedName>
</protein>
<comment type="caution">
    <text evidence="12">The sequence shown here is derived from an EMBL/GenBank/DDBJ whole genome shotgun (WGS) entry which is preliminary data.</text>
</comment>
<evidence type="ECO:0000256" key="9">
    <source>
        <dbReference type="NCBIfam" id="TIGR00187"/>
    </source>
</evidence>
<dbReference type="GO" id="GO:0009231">
    <property type="term" value="P:riboflavin biosynthetic process"/>
    <property type="evidence" value="ECO:0007669"/>
    <property type="project" value="UniProtKB-KW"/>
</dbReference>
<evidence type="ECO:0000313" key="12">
    <source>
        <dbReference type="EMBL" id="OGG57699.1"/>
    </source>
</evidence>
<dbReference type="EC" id="2.5.1.9" evidence="4 9"/>
<dbReference type="EMBL" id="MFLA01000047">
    <property type="protein sequence ID" value="OGG57699.1"/>
    <property type="molecule type" value="Genomic_DNA"/>
</dbReference>
<dbReference type="AlphaFoldDB" id="A0A1F6D8D0"/>
<evidence type="ECO:0000256" key="10">
    <source>
        <dbReference type="PROSITE-ProRule" id="PRU00524"/>
    </source>
</evidence>
<evidence type="ECO:0000256" key="7">
    <source>
        <dbReference type="ARBA" id="ARBA00022679"/>
    </source>
</evidence>
<dbReference type="SUPFAM" id="SSF63380">
    <property type="entry name" value="Riboflavin synthase domain-like"/>
    <property type="match status" value="2"/>
</dbReference>
<comment type="catalytic activity">
    <reaction evidence="1">
        <text>2 6,7-dimethyl-8-(1-D-ribityl)lumazine + H(+) = 5-amino-6-(D-ribitylamino)uracil + riboflavin</text>
        <dbReference type="Rhea" id="RHEA:20772"/>
        <dbReference type="ChEBI" id="CHEBI:15378"/>
        <dbReference type="ChEBI" id="CHEBI:15934"/>
        <dbReference type="ChEBI" id="CHEBI:57986"/>
        <dbReference type="ChEBI" id="CHEBI:58201"/>
        <dbReference type="EC" id="2.5.1.9"/>
    </reaction>
</comment>
<keyword evidence="7" id="KW-0808">Transferase</keyword>
<evidence type="ECO:0000256" key="1">
    <source>
        <dbReference type="ARBA" id="ARBA00000968"/>
    </source>
</evidence>
<sequence>MFTGIIEAQARIIAIEKKQGMRVSIERSSAWKLTKGQSISIDGICSTVEAIRPKSFSVTYMPETLRVSVARDLAKGAIVNLERSLKVGDRIEGHIVQGHVDGVGIVTSVKKRGGSKELTIKVPRTLMRYIAPKGSITVQGTSLTLAARTGDSFTVALIPHTLLHTNLGRLTKGSRVNIETDLIARHLAALRGEW</sequence>
<dbReference type="NCBIfam" id="TIGR00187">
    <property type="entry name" value="ribE"/>
    <property type="match status" value="1"/>
</dbReference>
<evidence type="ECO:0000256" key="8">
    <source>
        <dbReference type="ARBA" id="ARBA00022737"/>
    </source>
</evidence>
<dbReference type="InterPro" id="IPR023366">
    <property type="entry name" value="ATP_synth_asu-like_sf"/>
</dbReference>
<proteinExistence type="predicted"/>
<dbReference type="PANTHER" id="PTHR21098:SF12">
    <property type="entry name" value="RIBOFLAVIN SYNTHASE"/>
    <property type="match status" value="1"/>
</dbReference>
<accession>A0A1F6D8D0</accession>
<dbReference type="NCBIfam" id="NF006767">
    <property type="entry name" value="PRK09289.1"/>
    <property type="match status" value="1"/>
</dbReference>
<feature type="domain" description="Lumazine-binding" evidence="11">
    <location>
        <begin position="1"/>
        <end position="94"/>
    </location>
</feature>
<dbReference type="InterPro" id="IPR017938">
    <property type="entry name" value="Riboflavin_synthase-like_b-brl"/>
</dbReference>
<dbReference type="Proteomes" id="UP000176377">
    <property type="component" value="Unassembled WGS sequence"/>
</dbReference>
<evidence type="ECO:0000313" key="13">
    <source>
        <dbReference type="Proteomes" id="UP000176377"/>
    </source>
</evidence>
<evidence type="ECO:0000259" key="11">
    <source>
        <dbReference type="PROSITE" id="PS51177"/>
    </source>
</evidence>
<feature type="repeat" description="Lumazine-binding" evidence="10">
    <location>
        <begin position="1"/>
        <end position="94"/>
    </location>
</feature>
<evidence type="ECO:0000256" key="2">
    <source>
        <dbReference type="ARBA" id="ARBA00002803"/>
    </source>
</evidence>
<gene>
    <name evidence="12" type="ORF">A2765_06200</name>
</gene>
<dbReference type="PIRSF" id="PIRSF000498">
    <property type="entry name" value="Riboflavin_syn_A"/>
    <property type="match status" value="1"/>
</dbReference>
<dbReference type="Gene3D" id="2.40.30.20">
    <property type="match status" value="2"/>
</dbReference>
<keyword evidence="6" id="KW-0686">Riboflavin biosynthesis</keyword>
<evidence type="ECO:0000256" key="3">
    <source>
        <dbReference type="ARBA" id="ARBA00004887"/>
    </source>
</evidence>
<feature type="domain" description="Lumazine-binding" evidence="11">
    <location>
        <begin position="95"/>
        <end position="191"/>
    </location>
</feature>
<organism evidence="12 13">
    <name type="scientific">Candidatus Kaiserbacteria bacterium RIFCSPHIGHO2_01_FULL_56_24</name>
    <dbReference type="NCBI Taxonomy" id="1798487"/>
    <lineage>
        <taxon>Bacteria</taxon>
        <taxon>Candidatus Kaiseribacteriota</taxon>
    </lineage>
</organism>
<evidence type="ECO:0000256" key="5">
    <source>
        <dbReference type="ARBA" id="ARBA00013950"/>
    </source>
</evidence>
<dbReference type="Pfam" id="PF00677">
    <property type="entry name" value="Lum_binding"/>
    <property type="match status" value="2"/>
</dbReference>
<feature type="repeat" description="Lumazine-binding" evidence="10">
    <location>
        <begin position="95"/>
        <end position="191"/>
    </location>
</feature>
<dbReference type="InterPro" id="IPR026017">
    <property type="entry name" value="Lumazine-bd_dom"/>
</dbReference>
<evidence type="ECO:0000256" key="4">
    <source>
        <dbReference type="ARBA" id="ARBA00012827"/>
    </source>
</evidence>
<dbReference type="GO" id="GO:0004746">
    <property type="term" value="F:riboflavin synthase activity"/>
    <property type="evidence" value="ECO:0007669"/>
    <property type="project" value="UniProtKB-UniRule"/>
</dbReference>
<keyword evidence="8" id="KW-0677">Repeat</keyword>